<keyword evidence="1" id="KW-0472">Membrane</keyword>
<dbReference type="Pfam" id="PF07898">
    <property type="entry name" value="DUF1676"/>
    <property type="match status" value="1"/>
</dbReference>
<dbReference type="GO" id="GO:0016020">
    <property type="term" value="C:membrane"/>
    <property type="evidence" value="ECO:0007669"/>
    <property type="project" value="TreeGrafter"/>
</dbReference>
<dbReference type="AlphaFoldDB" id="A0AA40KJW3"/>
<feature type="transmembrane region" description="Helical" evidence="1">
    <location>
        <begin position="205"/>
        <end position="225"/>
    </location>
</feature>
<comment type="caution">
    <text evidence="2">The sequence shown here is derived from an EMBL/GenBank/DDBJ whole genome shotgun (WGS) entry which is preliminary data.</text>
</comment>
<name>A0AA40KJW3_9HYME</name>
<feature type="transmembrane region" description="Helical" evidence="1">
    <location>
        <begin position="231"/>
        <end position="251"/>
    </location>
</feature>
<reference evidence="2" key="1">
    <citation type="submission" date="2021-10" db="EMBL/GenBank/DDBJ databases">
        <title>Melipona bicolor Genome sequencing and assembly.</title>
        <authorList>
            <person name="Araujo N.S."/>
            <person name="Arias M.C."/>
        </authorList>
    </citation>
    <scope>NUCLEOTIDE SEQUENCE</scope>
    <source>
        <strain evidence="2">USP_2M_L1-L4_2017</strain>
        <tissue evidence="2">Whole body</tissue>
    </source>
</reference>
<dbReference type="EMBL" id="JAHYIQ010000022">
    <property type="protein sequence ID" value="KAK1122771.1"/>
    <property type="molecule type" value="Genomic_DNA"/>
</dbReference>
<accession>A0AA40KJW3</accession>
<dbReference type="PANTHER" id="PTHR21879">
    <property type="entry name" value="FI03362P-RELATED-RELATED"/>
    <property type="match status" value="1"/>
</dbReference>
<keyword evidence="1" id="KW-1133">Transmembrane helix</keyword>
<evidence type="ECO:0000256" key="1">
    <source>
        <dbReference type="SAM" id="Phobius"/>
    </source>
</evidence>
<organism evidence="2 3">
    <name type="scientific">Melipona bicolor</name>
    <dbReference type="NCBI Taxonomy" id="60889"/>
    <lineage>
        <taxon>Eukaryota</taxon>
        <taxon>Metazoa</taxon>
        <taxon>Ecdysozoa</taxon>
        <taxon>Arthropoda</taxon>
        <taxon>Hexapoda</taxon>
        <taxon>Insecta</taxon>
        <taxon>Pterygota</taxon>
        <taxon>Neoptera</taxon>
        <taxon>Endopterygota</taxon>
        <taxon>Hymenoptera</taxon>
        <taxon>Apocrita</taxon>
        <taxon>Aculeata</taxon>
        <taxon>Apoidea</taxon>
        <taxon>Anthophila</taxon>
        <taxon>Apidae</taxon>
        <taxon>Melipona</taxon>
    </lineage>
</organism>
<keyword evidence="3" id="KW-1185">Reference proteome</keyword>
<dbReference type="PANTHER" id="PTHR21879:SF17">
    <property type="entry name" value="LD24139P"/>
    <property type="match status" value="1"/>
</dbReference>
<evidence type="ECO:0000313" key="3">
    <source>
        <dbReference type="Proteomes" id="UP001177670"/>
    </source>
</evidence>
<proteinExistence type="predicted"/>
<evidence type="ECO:0000313" key="2">
    <source>
        <dbReference type="EMBL" id="KAK1122771.1"/>
    </source>
</evidence>
<keyword evidence="1" id="KW-0812">Transmembrane</keyword>
<dbReference type="InterPro" id="IPR012464">
    <property type="entry name" value="DUF1676"/>
</dbReference>
<sequence length="325" mass="35665">MRHRLEWGYWGGSQLVNTYKDRSYGGSDHTLYRKFSEGRARSSSTPSPCNYRLDKSDRKEEMNKLVILGLVAASAMAVPMPDSSGVQLNRNLDCFEQENELFSCVFVKTVSALDRAARSSDIEIVDGVKFVRETPIERSGRDLKTEVEMMNELPRDTSDRAIKLANMLFESAISFMKSHSLKLSMPEEGSISRALDEGRAKMKKMALPLIAAAGVKLFALIPILLGGLGLLVTKALFVGKIALLLAGVLAFQRLFGGNSAGAANFFSKNTQPSTGWIDSANQGWSTNVAAQPQGYYKRSFDVENGKVDAHSMAYSAQAPITNETN</sequence>
<protein>
    <submittedName>
        <fullName evidence="2">Uncharacterized protein</fullName>
    </submittedName>
</protein>
<dbReference type="Proteomes" id="UP001177670">
    <property type="component" value="Unassembled WGS sequence"/>
</dbReference>
<gene>
    <name evidence="2" type="ORF">K0M31_009213</name>
</gene>